<dbReference type="SMART" id="SM00184">
    <property type="entry name" value="RING"/>
    <property type="match status" value="1"/>
</dbReference>
<evidence type="ECO:0000256" key="2">
    <source>
        <dbReference type="ARBA" id="ARBA00022771"/>
    </source>
</evidence>
<evidence type="ECO:0000256" key="4">
    <source>
        <dbReference type="PROSITE-ProRule" id="PRU00207"/>
    </source>
</evidence>
<evidence type="ECO:0000313" key="10">
    <source>
        <dbReference type="Proteomes" id="UP001162640"/>
    </source>
</evidence>
<keyword evidence="6" id="KW-1133">Transmembrane helix</keyword>
<evidence type="ECO:0000259" key="7">
    <source>
        <dbReference type="PROSITE" id="PS50089"/>
    </source>
</evidence>
<feature type="transmembrane region" description="Helical" evidence="6">
    <location>
        <begin position="595"/>
        <end position="621"/>
    </location>
</feature>
<evidence type="ECO:0000256" key="1">
    <source>
        <dbReference type="ARBA" id="ARBA00022723"/>
    </source>
</evidence>
<dbReference type="PANTHER" id="PTHR10131">
    <property type="entry name" value="TNF RECEPTOR ASSOCIATED FACTOR"/>
    <property type="match status" value="1"/>
</dbReference>
<dbReference type="InterPro" id="IPR013083">
    <property type="entry name" value="Znf_RING/FYVE/PHD"/>
</dbReference>
<organism evidence="9 10">
    <name type="scientific">Triparma laevis f. inornata</name>
    <dbReference type="NCBI Taxonomy" id="1714386"/>
    <lineage>
        <taxon>Eukaryota</taxon>
        <taxon>Sar</taxon>
        <taxon>Stramenopiles</taxon>
        <taxon>Ochrophyta</taxon>
        <taxon>Bolidophyceae</taxon>
        <taxon>Parmales</taxon>
        <taxon>Triparmaceae</taxon>
        <taxon>Triparma</taxon>
    </lineage>
</organism>
<evidence type="ECO:0000259" key="8">
    <source>
        <dbReference type="PROSITE" id="PS50145"/>
    </source>
</evidence>
<evidence type="ECO:0000256" key="6">
    <source>
        <dbReference type="SAM" id="Phobius"/>
    </source>
</evidence>
<feature type="domain" description="TRAF-type" evidence="8">
    <location>
        <begin position="240"/>
        <end position="277"/>
    </location>
</feature>
<evidence type="ECO:0008006" key="11">
    <source>
        <dbReference type="Google" id="ProtNLM"/>
    </source>
</evidence>
<sequence>MLRAISPGRTILINLPGNTRAALIPPVILKYLSLFERAMQEGRRDILYVNVPLQHEDIRFLNSAGALVNRTERQAIINRIMALQAQNQEVMRAPRQGGPPGGGVDPGFQTPRHQQHARAHSQAQAQAQAIQSNMRQTLNLPQLNPAAPTTLPPLVPTPAPVGEPVSSASAGSLQDFVCAVCLDYIQSLASATCNCNFCVECIHKWLETSTNTNCPTCRAPMASEDLKPNPAFFEKTDPVVTCPHKGCEKSLPLSKLKEHAKGCSFLPLKCKYSSFGCQHVSPSSEIAEHLSSCSFEAFKGLITKTRLQEMHIKQLSKNANLANNIIVQNSLHIQNLSDRVASLNNNMVNNPSDAFAYIRLYALSMTNPWGFNAKRQAWHDFLVNQEALALYNTVISILPVFILIAVLNLKGLYKLMYISDCFYQEVYGVVVALVPDEAARDTFRELKIDKCMDEKLDKIDYIIDSCGCLMSSIVALFTVRPKIIGTVLKSLCIINSHNSPPSFEDPRTNRYSEWLDASPDRNYQIYTPLLGSIFFDSPEERHRLGLRNYSIFEALTFFPIVHLLIYLFERMGVESLSMAVAEKDEVVLNGPRLRILAYAYSIYTLAAFCIIAAPNISVGIINCNK</sequence>
<evidence type="ECO:0000313" key="9">
    <source>
        <dbReference type="EMBL" id="GMH90749.1"/>
    </source>
</evidence>
<dbReference type="Proteomes" id="UP001162640">
    <property type="component" value="Unassembled WGS sequence"/>
</dbReference>
<feature type="zinc finger region" description="TRAF-type" evidence="4">
    <location>
        <begin position="240"/>
        <end position="277"/>
    </location>
</feature>
<dbReference type="PANTHER" id="PTHR10131:SF94">
    <property type="entry name" value="TNF RECEPTOR-ASSOCIATED FACTOR 4"/>
    <property type="match status" value="1"/>
</dbReference>
<feature type="transmembrane region" description="Helical" evidence="6">
    <location>
        <begin position="549"/>
        <end position="568"/>
    </location>
</feature>
<feature type="domain" description="RING-type" evidence="7">
    <location>
        <begin position="178"/>
        <end position="218"/>
    </location>
</feature>
<keyword evidence="1 4" id="KW-0479">Metal-binding</keyword>
<protein>
    <recommendedName>
        <fullName evidence="11">RING-type E3 ubiquitin transferase</fullName>
    </recommendedName>
</protein>
<dbReference type="PROSITE" id="PS50089">
    <property type="entry name" value="ZF_RING_2"/>
    <property type="match status" value="1"/>
</dbReference>
<feature type="transmembrane region" description="Helical" evidence="6">
    <location>
        <begin position="389"/>
        <end position="409"/>
    </location>
</feature>
<feature type="compositionally biased region" description="Low complexity" evidence="5">
    <location>
        <begin position="120"/>
        <end position="129"/>
    </location>
</feature>
<dbReference type="InterPro" id="IPR018957">
    <property type="entry name" value="Znf_C3HC4_RING-type"/>
</dbReference>
<dbReference type="EMBL" id="BLQM01000456">
    <property type="protein sequence ID" value="GMH90749.1"/>
    <property type="molecule type" value="Genomic_DNA"/>
</dbReference>
<dbReference type="SUPFAM" id="SSF57850">
    <property type="entry name" value="RING/U-box"/>
    <property type="match status" value="1"/>
</dbReference>
<keyword evidence="3 4" id="KW-0862">Zinc</keyword>
<dbReference type="SUPFAM" id="SSF49599">
    <property type="entry name" value="TRAF domain-like"/>
    <property type="match status" value="1"/>
</dbReference>
<feature type="region of interest" description="Disordered" evidence="5">
    <location>
        <begin position="94"/>
        <end position="130"/>
    </location>
</feature>
<dbReference type="Gene3D" id="3.30.40.10">
    <property type="entry name" value="Zinc/RING finger domain, C3HC4 (zinc finger)"/>
    <property type="match status" value="2"/>
</dbReference>
<keyword evidence="2 4" id="KW-0863">Zinc-finger</keyword>
<dbReference type="PROSITE" id="PS50145">
    <property type="entry name" value="ZF_TRAF"/>
    <property type="match status" value="1"/>
</dbReference>
<evidence type="ECO:0000256" key="5">
    <source>
        <dbReference type="SAM" id="MobiDB-lite"/>
    </source>
</evidence>
<dbReference type="GO" id="GO:0008270">
    <property type="term" value="F:zinc ion binding"/>
    <property type="evidence" value="ECO:0007669"/>
    <property type="project" value="UniProtKB-KW"/>
</dbReference>
<keyword evidence="6" id="KW-0472">Membrane</keyword>
<proteinExistence type="predicted"/>
<evidence type="ECO:0000256" key="3">
    <source>
        <dbReference type="ARBA" id="ARBA00022833"/>
    </source>
</evidence>
<dbReference type="AlphaFoldDB" id="A0A9W7BHD1"/>
<comment type="caution">
    <text evidence="9">The sequence shown here is derived from an EMBL/GenBank/DDBJ whole genome shotgun (WGS) entry which is preliminary data.</text>
</comment>
<name>A0A9W7BHD1_9STRA</name>
<dbReference type="InterPro" id="IPR001293">
    <property type="entry name" value="Znf_TRAF"/>
</dbReference>
<gene>
    <name evidence="9" type="ORF">TL16_g11857</name>
</gene>
<keyword evidence="6" id="KW-0812">Transmembrane</keyword>
<dbReference type="Pfam" id="PF00097">
    <property type="entry name" value="zf-C3HC4"/>
    <property type="match status" value="1"/>
</dbReference>
<reference evidence="10" key="1">
    <citation type="journal article" date="2023" name="Commun. Biol.">
        <title>Genome analysis of Parmales, the sister group of diatoms, reveals the evolutionary specialization of diatoms from phago-mixotrophs to photoautotrophs.</title>
        <authorList>
            <person name="Ban H."/>
            <person name="Sato S."/>
            <person name="Yoshikawa S."/>
            <person name="Yamada K."/>
            <person name="Nakamura Y."/>
            <person name="Ichinomiya M."/>
            <person name="Sato N."/>
            <person name="Blanc-Mathieu R."/>
            <person name="Endo H."/>
            <person name="Kuwata A."/>
            <person name="Ogata H."/>
        </authorList>
    </citation>
    <scope>NUCLEOTIDE SEQUENCE [LARGE SCALE GENOMIC DNA]</scope>
</reference>
<dbReference type="Pfam" id="PF02176">
    <property type="entry name" value="zf-TRAF"/>
    <property type="match status" value="1"/>
</dbReference>
<accession>A0A9W7BHD1</accession>
<dbReference type="InterPro" id="IPR001841">
    <property type="entry name" value="Znf_RING"/>
</dbReference>